<gene>
    <name evidence="6" type="ORF">ACFP1Z_04795</name>
</gene>
<dbReference type="InterPro" id="IPR025110">
    <property type="entry name" value="AMP-bd_C"/>
</dbReference>
<dbReference type="InterPro" id="IPR012967">
    <property type="entry name" value="COMT_dimerisation"/>
</dbReference>
<evidence type="ECO:0000259" key="4">
    <source>
        <dbReference type="Pfam" id="PF08100"/>
    </source>
</evidence>
<dbReference type="Proteomes" id="UP001596083">
    <property type="component" value="Unassembled WGS sequence"/>
</dbReference>
<dbReference type="Gene3D" id="3.40.50.12780">
    <property type="entry name" value="N-terminal domain of ligase-like"/>
    <property type="match status" value="1"/>
</dbReference>
<dbReference type="RefSeq" id="WP_390314593.1">
    <property type="nucleotide sequence ID" value="NZ_JBHSPB010000002.1"/>
</dbReference>
<dbReference type="SUPFAM" id="SSF56801">
    <property type="entry name" value="Acetyl-CoA synthetase-like"/>
    <property type="match status" value="1"/>
</dbReference>
<dbReference type="InterPro" id="IPR000873">
    <property type="entry name" value="AMP-dep_synth/lig_dom"/>
</dbReference>
<feature type="compositionally biased region" description="Gly residues" evidence="2">
    <location>
        <begin position="118"/>
        <end position="127"/>
    </location>
</feature>
<dbReference type="InterPro" id="IPR020845">
    <property type="entry name" value="AMP-binding_CS"/>
</dbReference>
<feature type="domain" description="O-methyltransferase dimerisation" evidence="4">
    <location>
        <begin position="460"/>
        <end position="519"/>
    </location>
</feature>
<organism evidence="6 7">
    <name type="scientific">Streptomyces gamaensis</name>
    <dbReference type="NCBI Taxonomy" id="1763542"/>
    <lineage>
        <taxon>Bacteria</taxon>
        <taxon>Bacillati</taxon>
        <taxon>Actinomycetota</taxon>
        <taxon>Actinomycetes</taxon>
        <taxon>Kitasatosporales</taxon>
        <taxon>Streptomycetaceae</taxon>
        <taxon>Streptomyces</taxon>
    </lineage>
</organism>
<keyword evidence="7" id="KW-1185">Reference proteome</keyword>
<dbReference type="PROSITE" id="PS00455">
    <property type="entry name" value="AMP_BINDING"/>
    <property type="match status" value="1"/>
</dbReference>
<comment type="similarity">
    <text evidence="1">Belongs to the ATP-dependent AMP-binding enzyme family.</text>
</comment>
<dbReference type="CDD" id="cd04433">
    <property type="entry name" value="AFD_class_I"/>
    <property type="match status" value="1"/>
</dbReference>
<dbReference type="PANTHER" id="PTHR43201:SF8">
    <property type="entry name" value="ACYL-COA SYNTHETASE FAMILY MEMBER 3"/>
    <property type="match status" value="1"/>
</dbReference>
<dbReference type="InterPro" id="IPR042099">
    <property type="entry name" value="ANL_N_sf"/>
</dbReference>
<dbReference type="Gene3D" id="3.40.50.150">
    <property type="entry name" value="Vaccinia Virus protein VP39"/>
    <property type="match status" value="1"/>
</dbReference>
<dbReference type="InterPro" id="IPR036388">
    <property type="entry name" value="WH-like_DNA-bd_sf"/>
</dbReference>
<name>A0ABW0YSG6_9ACTN</name>
<dbReference type="EMBL" id="JBHSPB010000002">
    <property type="protein sequence ID" value="MFC5719504.1"/>
    <property type="molecule type" value="Genomic_DNA"/>
</dbReference>
<sequence>MSELTAAAPLLDAVRRLPPGHALLPGTTAGELLESTEAAARGMRDEGLRAGEAVALRAPNGPSWVLACLALLAAGARPLLLDPGAPEAEVARMLSSAGGARRCAVPGEGAPPALSGPPGAGADGGPGVLLPTSGSTGSPRIVLRGEASLLSEGLRYRAAVGLTERDTLLLPVPLSHAYALGWLFGGLLGGARLRPVPPTALGRIAAELADGATVVALVPPLARLLAARESRRAARRSAPARGRDAAPRLRLAMVGAGPVDEPLETAFREAFGTGLARNYGSTETGAVLCGPAGLAPLCAGGPMPGVATRLTDPADGTVTADGPGLLAVRVDGRWHDTGDLAVAVPGGLRLLGREDRAIRRGGRWVSPLEVESALGGHPDVGAVRVRARPGSRPGEDGILAEVTLRRPGSTPDGLREHAARQLAPYKVPDEIRIRDALPTSAAGKVRAEAVYRLAPAALDAARAYKVSELLFALHDLGALEALSAGTDATRLAAELGCDADALETLLRTAAGLGVLTEGTAGPPGQRVPADGLGAFVRLEEHLSRHVVTREELAATARAGLAGRSFERTSPGELRRLTGVYQAAMDGPGARARAALGLRLLAPPPGAHLVEVSAGPGRYLGRLLGQDPSATGQLIPVGPLAGEPDAAVRAAAAQGRASVGGTLPRGTADLCVVANAVHGPGPGSDLAALLAALRPGGALLVDDVFLPAAGGTGGELGLDWLTHGASAWPTAEELLSGLLREGADIGRHLAPDRSLCHLILAKEASP</sequence>
<dbReference type="SUPFAM" id="SSF53335">
    <property type="entry name" value="S-adenosyl-L-methionine-dependent methyltransferases"/>
    <property type="match status" value="1"/>
</dbReference>
<proteinExistence type="inferred from homology"/>
<evidence type="ECO:0000259" key="5">
    <source>
        <dbReference type="Pfam" id="PF13193"/>
    </source>
</evidence>
<dbReference type="InterPro" id="IPR045851">
    <property type="entry name" value="AMP-bd_C_sf"/>
</dbReference>
<feature type="domain" description="AMP-dependent synthetase/ligase" evidence="3">
    <location>
        <begin position="128"/>
        <end position="329"/>
    </location>
</feature>
<dbReference type="PANTHER" id="PTHR43201">
    <property type="entry name" value="ACYL-COA SYNTHETASE"/>
    <property type="match status" value="1"/>
</dbReference>
<feature type="compositionally biased region" description="Low complexity" evidence="2">
    <location>
        <begin position="106"/>
        <end position="117"/>
    </location>
</feature>
<evidence type="ECO:0000259" key="3">
    <source>
        <dbReference type="Pfam" id="PF00501"/>
    </source>
</evidence>
<dbReference type="Pfam" id="PF13193">
    <property type="entry name" value="AMP-binding_C"/>
    <property type="match status" value="1"/>
</dbReference>
<feature type="domain" description="AMP-dependent synthetase/ligase" evidence="3">
    <location>
        <begin position="28"/>
        <end position="98"/>
    </location>
</feature>
<comment type="caution">
    <text evidence="6">The sequence shown here is derived from an EMBL/GenBank/DDBJ whole genome shotgun (WGS) entry which is preliminary data.</text>
</comment>
<feature type="domain" description="AMP-binding enzyme C-terminal" evidence="5">
    <location>
        <begin position="369"/>
        <end position="444"/>
    </location>
</feature>
<reference evidence="7" key="1">
    <citation type="journal article" date="2019" name="Int. J. Syst. Evol. Microbiol.">
        <title>The Global Catalogue of Microorganisms (GCM) 10K type strain sequencing project: providing services to taxonomists for standard genome sequencing and annotation.</title>
        <authorList>
            <consortium name="The Broad Institute Genomics Platform"/>
            <consortium name="The Broad Institute Genome Sequencing Center for Infectious Disease"/>
            <person name="Wu L."/>
            <person name="Ma J."/>
        </authorList>
    </citation>
    <scope>NUCLEOTIDE SEQUENCE [LARGE SCALE GENOMIC DNA]</scope>
    <source>
        <strain evidence="7">CGMCC 4.7304</strain>
    </source>
</reference>
<dbReference type="Pfam" id="PF00501">
    <property type="entry name" value="AMP-binding"/>
    <property type="match status" value="2"/>
</dbReference>
<evidence type="ECO:0000256" key="1">
    <source>
        <dbReference type="ARBA" id="ARBA00006432"/>
    </source>
</evidence>
<feature type="region of interest" description="Disordered" evidence="2">
    <location>
        <begin position="105"/>
        <end position="136"/>
    </location>
</feature>
<evidence type="ECO:0000313" key="7">
    <source>
        <dbReference type="Proteomes" id="UP001596083"/>
    </source>
</evidence>
<dbReference type="Gene3D" id="1.10.10.10">
    <property type="entry name" value="Winged helix-like DNA-binding domain superfamily/Winged helix DNA-binding domain"/>
    <property type="match status" value="1"/>
</dbReference>
<evidence type="ECO:0000256" key="2">
    <source>
        <dbReference type="SAM" id="MobiDB-lite"/>
    </source>
</evidence>
<dbReference type="Pfam" id="PF08100">
    <property type="entry name" value="Dimerisation"/>
    <property type="match status" value="1"/>
</dbReference>
<accession>A0ABW0YSG6</accession>
<evidence type="ECO:0000313" key="6">
    <source>
        <dbReference type="EMBL" id="MFC5719504.1"/>
    </source>
</evidence>
<dbReference type="Gene3D" id="3.30.300.30">
    <property type="match status" value="1"/>
</dbReference>
<dbReference type="InterPro" id="IPR029063">
    <property type="entry name" value="SAM-dependent_MTases_sf"/>
</dbReference>
<protein>
    <submittedName>
        <fullName evidence="6">AMP-binding protein</fullName>
    </submittedName>
</protein>